<evidence type="ECO:0000256" key="13">
    <source>
        <dbReference type="ARBA" id="ARBA00023288"/>
    </source>
</evidence>
<dbReference type="SUPFAM" id="SSF52540">
    <property type="entry name" value="P-loop containing nucleoside triphosphate hydrolases"/>
    <property type="match status" value="1"/>
</dbReference>
<dbReference type="CDD" id="cd00066">
    <property type="entry name" value="G-alpha"/>
    <property type="match status" value="1"/>
</dbReference>
<dbReference type="VEuPathDB" id="VectorBase:ISCW000156"/>
<dbReference type="AlphaFoldDB" id="A0A4D5RWY8"/>
<keyword evidence="9 14" id="KW-0342">GTP-binding</keyword>
<feature type="non-terminal residue" evidence="16">
    <location>
        <position position="371"/>
    </location>
</feature>
<keyword evidence="8 15" id="KW-0460">Magnesium</keyword>
<evidence type="ECO:0000256" key="9">
    <source>
        <dbReference type="ARBA" id="ARBA00023134"/>
    </source>
</evidence>
<evidence type="ECO:0000256" key="10">
    <source>
        <dbReference type="ARBA" id="ARBA00023136"/>
    </source>
</evidence>
<dbReference type="PRINTS" id="PR00318">
    <property type="entry name" value="GPROTEINA"/>
</dbReference>
<comment type="subcellular location">
    <subcellularLocation>
        <location evidence="1">Cytoplasm</location>
    </subcellularLocation>
    <subcellularLocation>
        <location evidence="2">Membrane</location>
        <topology evidence="2">Lipid-anchor</topology>
    </subcellularLocation>
</comment>
<dbReference type="SUPFAM" id="SSF47895">
    <property type="entry name" value="Transducin (alpha subunit), insertion domain"/>
    <property type="match status" value="1"/>
</dbReference>
<evidence type="ECO:0000256" key="5">
    <source>
        <dbReference type="ARBA" id="ARBA00022553"/>
    </source>
</evidence>
<evidence type="ECO:0000256" key="14">
    <source>
        <dbReference type="PIRSR" id="PIRSR601019-1"/>
    </source>
</evidence>
<reference evidence="16" key="1">
    <citation type="submission" date="2019-04" db="EMBL/GenBank/DDBJ databases">
        <title>An insight into the mialome of Ixodes scapularis.</title>
        <authorList>
            <person name="Ribeiro J.M."/>
            <person name="Mather T.N."/>
            <person name="Karim S."/>
        </authorList>
    </citation>
    <scope>NUCLEOTIDE SEQUENCE</scope>
</reference>
<dbReference type="RefSeq" id="XP_029849143.1">
    <property type="nucleotide sequence ID" value="XM_029993283.4"/>
</dbReference>
<dbReference type="Gene3D" id="3.40.50.300">
    <property type="entry name" value="P-loop containing nucleotide triphosphate hydrolases"/>
    <property type="match status" value="1"/>
</dbReference>
<dbReference type="PROSITE" id="PS51882">
    <property type="entry name" value="G_ALPHA"/>
    <property type="match status" value="1"/>
</dbReference>
<dbReference type="InterPro" id="IPR011025">
    <property type="entry name" value="GproteinA_insert"/>
</dbReference>
<protein>
    <submittedName>
        <fullName evidence="16">Putative g-protein alpha subunit</fullName>
    </submittedName>
</protein>
<keyword evidence="7 14" id="KW-0547">Nucleotide-binding</keyword>
<dbReference type="GO" id="GO:0003924">
    <property type="term" value="F:GTPase activity"/>
    <property type="evidence" value="ECO:0007669"/>
    <property type="project" value="InterPro"/>
</dbReference>
<dbReference type="GO" id="GO:0001664">
    <property type="term" value="F:G protein-coupled receptor binding"/>
    <property type="evidence" value="ECO:0007669"/>
    <property type="project" value="InterPro"/>
</dbReference>
<feature type="binding site" evidence="14">
    <location>
        <begin position="215"/>
        <end position="219"/>
    </location>
    <ligand>
        <name>GTP</name>
        <dbReference type="ChEBI" id="CHEBI:37565"/>
    </ligand>
</feature>
<evidence type="ECO:0000256" key="2">
    <source>
        <dbReference type="ARBA" id="ARBA00004635"/>
    </source>
</evidence>
<dbReference type="InterPro" id="IPR000469">
    <property type="entry name" value="Gprotein_alpha_12/13"/>
</dbReference>
<dbReference type="GO" id="GO:0007186">
    <property type="term" value="P:G protein-coupled receptor signaling pathway"/>
    <property type="evidence" value="ECO:0007669"/>
    <property type="project" value="InterPro"/>
</dbReference>
<keyword evidence="12" id="KW-0807">Transducer</keyword>
<evidence type="ECO:0000256" key="8">
    <source>
        <dbReference type="ARBA" id="ARBA00022842"/>
    </source>
</evidence>
<dbReference type="FunFam" id="3.40.50.300:FF:000754">
    <property type="entry name" value="Guanine nucleotide-binding protein subunit alpha-13"/>
    <property type="match status" value="1"/>
</dbReference>
<keyword evidence="11" id="KW-0564">Palmitate</keyword>
<dbReference type="Gene3D" id="1.10.400.10">
    <property type="entry name" value="GI Alpha 1, domain 2-like"/>
    <property type="match status" value="1"/>
</dbReference>
<keyword evidence="10" id="KW-0472">Membrane</keyword>
<dbReference type="OMA" id="IMRRQIN"/>
<comment type="similarity">
    <text evidence="3">Belongs to the G-alpha family. G(12) subfamily.</text>
</comment>
<dbReference type="CTD" id="3355131"/>
<dbReference type="SMART" id="SM00275">
    <property type="entry name" value="G_alpha"/>
    <property type="match status" value="1"/>
</dbReference>
<name>A0A4D5RWY8_IXOSC</name>
<evidence type="ECO:0000256" key="11">
    <source>
        <dbReference type="ARBA" id="ARBA00023139"/>
    </source>
</evidence>
<dbReference type="VEuPathDB" id="VectorBase:ISCP_007424"/>
<dbReference type="FunFam" id="1.10.400.10:FF:000004">
    <property type="entry name" value="Guanine nucleotide-binding protein subunit alpha-12"/>
    <property type="match status" value="1"/>
</dbReference>
<dbReference type="GO" id="GO:0031683">
    <property type="term" value="F:G-protein beta/gamma-subunit complex binding"/>
    <property type="evidence" value="ECO:0007669"/>
    <property type="project" value="InterPro"/>
</dbReference>
<dbReference type="Pfam" id="PF00503">
    <property type="entry name" value="G-alpha"/>
    <property type="match status" value="1"/>
</dbReference>
<keyword evidence="4" id="KW-0963">Cytoplasm</keyword>
<proteinExistence type="inferred from homology"/>
<organism evidence="16">
    <name type="scientific">Ixodes scapularis</name>
    <name type="common">Black-legged tick</name>
    <name type="synonym">Deer tick</name>
    <dbReference type="NCBI Taxonomy" id="6945"/>
    <lineage>
        <taxon>Eukaryota</taxon>
        <taxon>Metazoa</taxon>
        <taxon>Ecdysozoa</taxon>
        <taxon>Arthropoda</taxon>
        <taxon>Chelicerata</taxon>
        <taxon>Arachnida</taxon>
        <taxon>Acari</taxon>
        <taxon>Parasitiformes</taxon>
        <taxon>Ixodida</taxon>
        <taxon>Ixodoidea</taxon>
        <taxon>Ixodidae</taxon>
        <taxon>Ixodinae</taxon>
        <taxon>Ixodes</taxon>
    </lineage>
</organism>
<dbReference type="GO" id="GO:0005525">
    <property type="term" value="F:GTP binding"/>
    <property type="evidence" value="ECO:0007669"/>
    <property type="project" value="UniProtKB-KW"/>
</dbReference>
<dbReference type="GO" id="GO:0046872">
    <property type="term" value="F:metal ion binding"/>
    <property type="evidence" value="ECO:0007669"/>
    <property type="project" value="UniProtKB-KW"/>
</dbReference>
<feature type="binding site" evidence="15">
    <location>
        <position position="61"/>
    </location>
    <ligand>
        <name>Mg(2+)</name>
        <dbReference type="ChEBI" id="CHEBI:18420"/>
    </ligand>
</feature>
<dbReference type="InterPro" id="IPR027417">
    <property type="entry name" value="P-loop_NTPase"/>
</dbReference>
<accession>A0A4D5RWY8</accession>
<evidence type="ECO:0000256" key="4">
    <source>
        <dbReference type="ARBA" id="ARBA00022490"/>
    </source>
</evidence>
<keyword evidence="5" id="KW-0597">Phosphoprotein</keyword>
<dbReference type="GO" id="GO:0005886">
    <property type="term" value="C:plasma membrane"/>
    <property type="evidence" value="ECO:0007669"/>
    <property type="project" value="UniProtKB-ARBA"/>
</dbReference>
<evidence type="ECO:0000256" key="15">
    <source>
        <dbReference type="PIRSR" id="PIRSR601019-2"/>
    </source>
</evidence>
<evidence type="ECO:0000256" key="3">
    <source>
        <dbReference type="ARBA" id="ARBA00010405"/>
    </source>
</evidence>
<feature type="binding site" evidence="14">
    <location>
        <position position="343"/>
    </location>
    <ligand>
        <name>GTP</name>
        <dbReference type="ChEBI" id="CHEBI:37565"/>
    </ligand>
</feature>
<dbReference type="GO" id="GO:0005737">
    <property type="term" value="C:cytoplasm"/>
    <property type="evidence" value="ECO:0007669"/>
    <property type="project" value="UniProtKB-SubCell"/>
</dbReference>
<dbReference type="OrthoDB" id="5817230at2759"/>
<evidence type="ECO:0000256" key="7">
    <source>
        <dbReference type="ARBA" id="ARBA00022741"/>
    </source>
</evidence>
<evidence type="ECO:0000313" key="16">
    <source>
        <dbReference type="EMBL" id="MOY41803.1"/>
    </source>
</evidence>
<dbReference type="PANTHER" id="PTHR10218:SF360">
    <property type="entry name" value="GUANINE NUCLEOTIDE-BINDING PROTEIN SUBUNIT ALPHA HOMOLOG"/>
    <property type="match status" value="1"/>
</dbReference>
<keyword evidence="6 15" id="KW-0479">Metal-binding</keyword>
<dbReference type="EMBL" id="GHJT01007832">
    <property type="protein sequence ID" value="MOY41803.1"/>
    <property type="molecule type" value="Transcribed_RNA"/>
</dbReference>
<evidence type="ECO:0000256" key="1">
    <source>
        <dbReference type="ARBA" id="ARBA00004496"/>
    </source>
</evidence>
<evidence type="ECO:0000256" key="12">
    <source>
        <dbReference type="ARBA" id="ARBA00023224"/>
    </source>
</evidence>
<feature type="binding site" evidence="14">
    <location>
        <begin position="190"/>
        <end position="196"/>
    </location>
    <ligand>
        <name>GTP</name>
        <dbReference type="ChEBI" id="CHEBI:37565"/>
    </ligand>
</feature>
<dbReference type="PANTHER" id="PTHR10218">
    <property type="entry name" value="GTP-BINDING PROTEIN ALPHA SUBUNIT"/>
    <property type="match status" value="1"/>
</dbReference>
<sequence length="371" mass="43228">MAGLLANCACLACFYRLKYGPDELESLQRSRKIDKMIQKDKQVIRRQVKLLLLGAGESGKSTFLKQMRIIHGFSFDEEVLCEFRTVVFQNVVKGMKVLVDARDKLCIPWGDAANAHHGQRILRYEPNLALDWDTFSRFAPSVRILWQDDAIRTAFDRRVEFQLGDGVRYFFDNLDRIAAKDYVPTNQDILHARKATKGITEFVIPVNGIPFRFVDVGGQRSQRQKWFRCFDSVTSILFLVSSSEFDQVLLEDRCTNRVTESRSIFDTIVNNRCFAEVSIILFFNKTDLLQEKLQARTTSIADYFEDFRGDPHDLQQVQRFLVDWFYSVRRNRHKPLFHHFTTAVDTENIKVVFNAVRDTILQKNITQLMLQ</sequence>
<evidence type="ECO:0000256" key="6">
    <source>
        <dbReference type="ARBA" id="ARBA00022723"/>
    </source>
</evidence>
<feature type="binding site" evidence="14">
    <location>
        <begin position="284"/>
        <end position="287"/>
    </location>
    <ligand>
        <name>GTP</name>
        <dbReference type="ChEBI" id="CHEBI:37565"/>
    </ligand>
</feature>
<feature type="binding site" evidence="14">
    <location>
        <begin position="57"/>
        <end position="62"/>
    </location>
    <ligand>
        <name>GTP</name>
        <dbReference type="ChEBI" id="CHEBI:37565"/>
    </ligand>
</feature>
<dbReference type="KEGG" id="isc:8025137"/>
<dbReference type="InterPro" id="IPR001019">
    <property type="entry name" value="Gprotein_alpha_su"/>
</dbReference>
<dbReference type="PRINTS" id="PR00440">
    <property type="entry name" value="GPROTEINA12"/>
</dbReference>
<dbReference type="VEuPathDB" id="VectorBase:ISCI000156"/>
<dbReference type="FunFam" id="3.40.50.300:FF:000692">
    <property type="entry name" value="Guanine nucleotide-binding protein subunit alpha"/>
    <property type="match status" value="1"/>
</dbReference>
<keyword evidence="13" id="KW-0449">Lipoprotein</keyword>
<dbReference type="GeneID" id="8025137"/>
<feature type="binding site" evidence="15">
    <location>
        <position position="196"/>
    </location>
    <ligand>
        <name>Mg(2+)</name>
        <dbReference type="ChEBI" id="CHEBI:18420"/>
    </ligand>
</feature>
<dbReference type="GO" id="GO:0007266">
    <property type="term" value="P:Rho protein signal transduction"/>
    <property type="evidence" value="ECO:0007669"/>
    <property type="project" value="InterPro"/>
</dbReference>